<dbReference type="Gene3D" id="3.40.50.150">
    <property type="entry name" value="Vaccinia Virus protein VP39"/>
    <property type="match status" value="1"/>
</dbReference>
<proteinExistence type="predicted"/>
<keyword evidence="1" id="KW-0620">Polyamine biosynthesis</keyword>
<dbReference type="InterPro" id="IPR029063">
    <property type="entry name" value="SAM-dependent_MTases_sf"/>
</dbReference>
<comment type="caution">
    <text evidence="2">The sequence shown here is derived from an EMBL/GenBank/DDBJ whole genome shotgun (WGS) entry which is preliminary data.</text>
</comment>
<dbReference type="EMBL" id="BAABLX010000080">
    <property type="protein sequence ID" value="GAA4961243.1"/>
    <property type="molecule type" value="Genomic_DNA"/>
</dbReference>
<dbReference type="SUPFAM" id="SSF53335">
    <property type="entry name" value="S-adenosyl-L-methionine-dependent methyltransferases"/>
    <property type="match status" value="1"/>
</dbReference>
<evidence type="ECO:0000313" key="2">
    <source>
        <dbReference type="EMBL" id="GAA4961243.1"/>
    </source>
</evidence>
<evidence type="ECO:0008006" key="4">
    <source>
        <dbReference type="Google" id="ProtNLM"/>
    </source>
</evidence>
<evidence type="ECO:0000313" key="3">
    <source>
        <dbReference type="Proteomes" id="UP001409585"/>
    </source>
</evidence>
<gene>
    <name evidence="2" type="ORF">GCM10025791_48430</name>
</gene>
<organism evidence="2 3">
    <name type="scientific">Halioxenophilus aromaticivorans</name>
    <dbReference type="NCBI Taxonomy" id="1306992"/>
    <lineage>
        <taxon>Bacteria</taxon>
        <taxon>Pseudomonadati</taxon>
        <taxon>Pseudomonadota</taxon>
        <taxon>Gammaproteobacteria</taxon>
        <taxon>Alteromonadales</taxon>
        <taxon>Alteromonadaceae</taxon>
        <taxon>Halioxenophilus</taxon>
    </lineage>
</organism>
<dbReference type="AlphaFoldDB" id="A0AAV3UAI0"/>
<protein>
    <recommendedName>
        <fullName evidence="4">Spermidine synthase</fullName>
    </recommendedName>
</protein>
<accession>A0AAV3UAI0</accession>
<dbReference type="Proteomes" id="UP001409585">
    <property type="component" value="Unassembled WGS sequence"/>
</dbReference>
<evidence type="ECO:0000256" key="1">
    <source>
        <dbReference type="ARBA" id="ARBA00023115"/>
    </source>
</evidence>
<keyword evidence="3" id="KW-1185">Reference proteome</keyword>
<name>A0AAV3UAI0_9ALTE</name>
<dbReference type="PANTHER" id="PTHR43317:SF1">
    <property type="entry name" value="THERMOSPERMINE SYNTHASE ACAULIS5"/>
    <property type="match status" value="1"/>
</dbReference>
<dbReference type="GO" id="GO:0006596">
    <property type="term" value="P:polyamine biosynthetic process"/>
    <property type="evidence" value="ECO:0007669"/>
    <property type="project" value="UniProtKB-KW"/>
</dbReference>
<reference evidence="3" key="1">
    <citation type="journal article" date="2019" name="Int. J. Syst. Evol. Microbiol.">
        <title>The Global Catalogue of Microorganisms (GCM) 10K type strain sequencing project: providing services to taxonomists for standard genome sequencing and annotation.</title>
        <authorList>
            <consortium name="The Broad Institute Genomics Platform"/>
            <consortium name="The Broad Institute Genome Sequencing Center for Infectious Disease"/>
            <person name="Wu L."/>
            <person name="Ma J."/>
        </authorList>
    </citation>
    <scope>NUCLEOTIDE SEQUENCE [LARGE SCALE GENOMIC DNA]</scope>
    <source>
        <strain evidence="3">JCM 19134</strain>
    </source>
</reference>
<dbReference type="RefSeq" id="WP_345428052.1">
    <property type="nucleotide sequence ID" value="NZ_AP031496.1"/>
</dbReference>
<dbReference type="PANTHER" id="PTHR43317">
    <property type="entry name" value="THERMOSPERMINE SYNTHASE ACAULIS5"/>
    <property type="match status" value="1"/>
</dbReference>
<sequence>MPELWSHTVGDEQYRVVRAGHSLRLYTNGVLHSQYNPNQVVSGALWDLLLVPAFMYPGLLKKALVLGVGGGAVINMLRYFWHQLAVVGVDNNAVHLEVAQQFFGVNGAEVGLHYADARDWLASHGDDQYDYVLDDIFGGKNGDPQRPFAFDAQWLHSLCQRLAPNGVLAINFDRAQQAYQLIDTLADAMAELKIQRGWILENPSYCNGVLVLSKASVEMASAVERMQTHRILDSRLRSCRLNYRATRCI</sequence>